<reference evidence="2" key="1">
    <citation type="journal article" date="2019" name="Int. J. Syst. Evol. Microbiol.">
        <title>The Global Catalogue of Microorganisms (GCM) 10K type strain sequencing project: providing services to taxonomists for standard genome sequencing and annotation.</title>
        <authorList>
            <consortium name="The Broad Institute Genomics Platform"/>
            <consortium name="The Broad Institute Genome Sequencing Center for Infectious Disease"/>
            <person name="Wu L."/>
            <person name="Ma J."/>
        </authorList>
    </citation>
    <scope>NUCLEOTIDE SEQUENCE [LARGE SCALE GENOMIC DNA]</scope>
    <source>
        <strain evidence="2">NBRC 3271</strain>
    </source>
</reference>
<protein>
    <submittedName>
        <fullName evidence="1">Uncharacterized protein</fullName>
    </submittedName>
</protein>
<dbReference type="EMBL" id="BSNT01000072">
    <property type="protein sequence ID" value="GLQ60651.1"/>
    <property type="molecule type" value="Genomic_DNA"/>
</dbReference>
<accession>A0ABQ5WK80</accession>
<name>A0ABQ5WK80_GLUJA</name>
<keyword evidence="2" id="KW-1185">Reference proteome</keyword>
<evidence type="ECO:0000313" key="1">
    <source>
        <dbReference type="EMBL" id="GLQ60651.1"/>
    </source>
</evidence>
<comment type="caution">
    <text evidence="1">The sequence shown here is derived from an EMBL/GenBank/DDBJ whole genome shotgun (WGS) entry which is preliminary data.</text>
</comment>
<organism evidence="1 2">
    <name type="scientific">Gluconobacter japonicus</name>
    <dbReference type="NCBI Taxonomy" id="376620"/>
    <lineage>
        <taxon>Bacteria</taxon>
        <taxon>Pseudomonadati</taxon>
        <taxon>Pseudomonadota</taxon>
        <taxon>Alphaproteobacteria</taxon>
        <taxon>Acetobacterales</taxon>
        <taxon>Acetobacteraceae</taxon>
        <taxon>Gluconobacter</taxon>
    </lineage>
</organism>
<gene>
    <name evidence="1" type="ORF">GCM10010937_24540</name>
</gene>
<evidence type="ECO:0000313" key="2">
    <source>
        <dbReference type="Proteomes" id="UP001156613"/>
    </source>
</evidence>
<proteinExistence type="predicted"/>
<dbReference type="Proteomes" id="UP001156613">
    <property type="component" value="Unassembled WGS sequence"/>
</dbReference>
<sequence>MGYIYQRFSKAYGTSENSWKIASQHLYIEKTFNFHIALSENEYHLHKKFAEIYVTFPRTLILAGGSQTIP</sequence>